<reference evidence="1" key="1">
    <citation type="submission" date="2021-10" db="EMBL/GenBank/DDBJ databases">
        <title>Melipona bicolor Genome sequencing and assembly.</title>
        <authorList>
            <person name="Araujo N.S."/>
            <person name="Arias M.C."/>
        </authorList>
    </citation>
    <scope>NUCLEOTIDE SEQUENCE</scope>
    <source>
        <strain evidence="1">USP_2M_L1-L4_2017</strain>
        <tissue evidence="1">Whole body</tissue>
    </source>
</reference>
<keyword evidence="2" id="KW-1185">Reference proteome</keyword>
<dbReference type="Proteomes" id="UP001177670">
    <property type="component" value="Unassembled WGS sequence"/>
</dbReference>
<proteinExistence type="predicted"/>
<dbReference type="EMBL" id="JAHYIQ010000001">
    <property type="protein sequence ID" value="KAK1136843.1"/>
    <property type="molecule type" value="Genomic_DNA"/>
</dbReference>
<name>A0AA40GFC6_9HYME</name>
<organism evidence="1 2">
    <name type="scientific">Melipona bicolor</name>
    <dbReference type="NCBI Taxonomy" id="60889"/>
    <lineage>
        <taxon>Eukaryota</taxon>
        <taxon>Metazoa</taxon>
        <taxon>Ecdysozoa</taxon>
        <taxon>Arthropoda</taxon>
        <taxon>Hexapoda</taxon>
        <taxon>Insecta</taxon>
        <taxon>Pterygota</taxon>
        <taxon>Neoptera</taxon>
        <taxon>Endopterygota</taxon>
        <taxon>Hymenoptera</taxon>
        <taxon>Apocrita</taxon>
        <taxon>Aculeata</taxon>
        <taxon>Apoidea</taxon>
        <taxon>Anthophila</taxon>
        <taxon>Apidae</taxon>
        <taxon>Melipona</taxon>
    </lineage>
</organism>
<evidence type="ECO:0000313" key="2">
    <source>
        <dbReference type="Proteomes" id="UP001177670"/>
    </source>
</evidence>
<protein>
    <submittedName>
        <fullName evidence="1">Uncharacterized protein</fullName>
    </submittedName>
</protein>
<evidence type="ECO:0000313" key="1">
    <source>
        <dbReference type="EMBL" id="KAK1136843.1"/>
    </source>
</evidence>
<dbReference type="AlphaFoldDB" id="A0AA40GFC6"/>
<accession>A0AA40GFC6</accession>
<gene>
    <name evidence="1" type="ORF">K0M31_001379</name>
</gene>
<sequence length="78" mass="8814">MSATVFFTHFTVVTVQECGLFGSAGHQVEVNRWCCSVPSYIGFTSLPQLEECLLLRKLPSATFACNDSFRLRKVPWVR</sequence>
<comment type="caution">
    <text evidence="1">The sequence shown here is derived from an EMBL/GenBank/DDBJ whole genome shotgun (WGS) entry which is preliminary data.</text>
</comment>